<organism evidence="2 3">
    <name type="scientific">Halosimplex aquaticum</name>
    <dbReference type="NCBI Taxonomy" id="3026162"/>
    <lineage>
        <taxon>Archaea</taxon>
        <taxon>Methanobacteriati</taxon>
        <taxon>Methanobacteriota</taxon>
        <taxon>Stenosarchaea group</taxon>
        <taxon>Halobacteria</taxon>
        <taxon>Halobacteriales</taxon>
        <taxon>Haloarculaceae</taxon>
        <taxon>Halosimplex</taxon>
    </lineage>
</organism>
<evidence type="ECO:0000313" key="2">
    <source>
        <dbReference type="EMBL" id="MFC7142714.1"/>
    </source>
</evidence>
<reference evidence="2 3" key="1">
    <citation type="journal article" date="2019" name="Int. J. Syst. Evol. Microbiol.">
        <title>The Global Catalogue of Microorganisms (GCM) 10K type strain sequencing project: providing services to taxonomists for standard genome sequencing and annotation.</title>
        <authorList>
            <consortium name="The Broad Institute Genomics Platform"/>
            <consortium name="The Broad Institute Genome Sequencing Center for Infectious Disease"/>
            <person name="Wu L."/>
            <person name="Ma J."/>
        </authorList>
    </citation>
    <scope>NUCLEOTIDE SEQUENCE [LARGE SCALE GENOMIC DNA]</scope>
    <source>
        <strain evidence="2 3">XZYJT29</strain>
    </source>
</reference>
<keyword evidence="1" id="KW-0472">Membrane</keyword>
<evidence type="ECO:0008006" key="4">
    <source>
        <dbReference type="Google" id="ProtNLM"/>
    </source>
</evidence>
<evidence type="ECO:0000256" key="1">
    <source>
        <dbReference type="SAM" id="Phobius"/>
    </source>
</evidence>
<dbReference type="Proteomes" id="UP001596432">
    <property type="component" value="Unassembled WGS sequence"/>
</dbReference>
<dbReference type="GeneID" id="78823063"/>
<proteinExistence type="predicted"/>
<comment type="caution">
    <text evidence="2">The sequence shown here is derived from an EMBL/GenBank/DDBJ whole genome shotgun (WGS) entry which is preliminary data.</text>
</comment>
<accession>A0ABD5YAJ1</accession>
<dbReference type="AlphaFoldDB" id="A0ABD5YAJ1"/>
<sequence length="188" mass="19876">MKRLAATIALLALFAVVPTGVVAQAENGTQSGPGVEMPKESGVQVQDGLVIVSSSYTAVDEMQGFETGEATIVLRSDSPVAVTLADAGAFFTNQDREINRRTVVVNGRAELKFAVTERNGRVGVSISTDETLYGHVIRKGGNTDFVPGGPSPEDTWLAGATIFGLFAVAMPGAFIANRKMRGKEHDQH</sequence>
<evidence type="ECO:0000313" key="3">
    <source>
        <dbReference type="Proteomes" id="UP001596432"/>
    </source>
</evidence>
<gene>
    <name evidence="2" type="ORF">ACFQMA_23125</name>
</gene>
<dbReference type="EMBL" id="JBHTAS010000001">
    <property type="protein sequence ID" value="MFC7142714.1"/>
    <property type="molecule type" value="Genomic_DNA"/>
</dbReference>
<protein>
    <recommendedName>
        <fullName evidence="4">PGF-CTERM protein</fullName>
    </recommendedName>
</protein>
<keyword evidence="1" id="KW-0812">Transmembrane</keyword>
<keyword evidence="3" id="KW-1185">Reference proteome</keyword>
<feature type="transmembrane region" description="Helical" evidence="1">
    <location>
        <begin position="156"/>
        <end position="176"/>
    </location>
</feature>
<dbReference type="Pfam" id="PF26259">
    <property type="entry name" value="DUF8063"/>
    <property type="match status" value="1"/>
</dbReference>
<dbReference type="InterPro" id="IPR058376">
    <property type="entry name" value="DUF8063"/>
</dbReference>
<keyword evidence="1" id="KW-1133">Transmembrane helix</keyword>
<name>A0ABD5YAJ1_9EURY</name>
<dbReference type="RefSeq" id="WP_274323768.1">
    <property type="nucleotide sequence ID" value="NZ_CP118158.1"/>
</dbReference>